<protein>
    <submittedName>
        <fullName evidence="2">BED-type domain-containing protein</fullName>
    </submittedName>
</protein>
<reference evidence="1" key="1">
    <citation type="journal article" date="2013" name="Genetics">
        <title>The draft genome and transcriptome of Panagrellus redivivus are shaped by the harsh demands of a free-living lifestyle.</title>
        <authorList>
            <person name="Srinivasan J."/>
            <person name="Dillman A.R."/>
            <person name="Macchietto M.G."/>
            <person name="Heikkinen L."/>
            <person name="Lakso M."/>
            <person name="Fracchia K.M."/>
            <person name="Antoshechkin I."/>
            <person name="Mortazavi A."/>
            <person name="Wong G."/>
            <person name="Sternberg P.W."/>
        </authorList>
    </citation>
    <scope>NUCLEOTIDE SEQUENCE [LARGE SCALE GENOMIC DNA]</scope>
    <source>
        <strain evidence="1">MT8872</strain>
    </source>
</reference>
<accession>A0A7E4VY00</accession>
<organism evidence="1 2">
    <name type="scientific">Panagrellus redivivus</name>
    <name type="common">Microworm</name>
    <dbReference type="NCBI Taxonomy" id="6233"/>
    <lineage>
        <taxon>Eukaryota</taxon>
        <taxon>Metazoa</taxon>
        <taxon>Ecdysozoa</taxon>
        <taxon>Nematoda</taxon>
        <taxon>Chromadorea</taxon>
        <taxon>Rhabditida</taxon>
        <taxon>Tylenchina</taxon>
        <taxon>Panagrolaimomorpha</taxon>
        <taxon>Panagrolaimoidea</taxon>
        <taxon>Panagrolaimidae</taxon>
        <taxon>Panagrellus</taxon>
    </lineage>
</organism>
<dbReference type="AlphaFoldDB" id="A0A7E4VY00"/>
<keyword evidence="1" id="KW-1185">Reference proteome</keyword>
<proteinExistence type="predicted"/>
<evidence type="ECO:0000313" key="2">
    <source>
        <dbReference type="WBParaSite" id="Pan_g3765.t1"/>
    </source>
</evidence>
<evidence type="ECO:0000313" key="1">
    <source>
        <dbReference type="Proteomes" id="UP000492821"/>
    </source>
</evidence>
<dbReference type="Proteomes" id="UP000492821">
    <property type="component" value="Unassembled WGS sequence"/>
</dbReference>
<dbReference type="WBParaSite" id="Pan_g3765.t1">
    <property type="protein sequence ID" value="Pan_g3765.t1"/>
    <property type="gene ID" value="Pan_g3765"/>
</dbReference>
<sequence length="91" mass="9959">MSRLDFMQKSSTLTPFGTPGIVEDNASDCKAVDLSSGNESEPAFSLHYMCKFCSFTASETPDAISKHLTTIKATVIKLLRLQITANFINQP</sequence>
<name>A0A7E4VY00_PANRE</name>
<reference evidence="2" key="2">
    <citation type="submission" date="2020-10" db="UniProtKB">
        <authorList>
            <consortium name="WormBaseParasite"/>
        </authorList>
    </citation>
    <scope>IDENTIFICATION</scope>
</reference>